<evidence type="ECO:0000256" key="3">
    <source>
        <dbReference type="ARBA" id="ARBA00022448"/>
    </source>
</evidence>
<keyword evidence="9 10" id="KW-0472">Membrane</keyword>
<sequence>MFQRAIYTIIKHDGVASLQKGLVPALWFQLVVNGVRLGIYQHADDYGLLRDDMNNTKFINSLFFGSLAGMVGAFFGSPLQLVKTQLMSYSSEKIAVGTQHAHSGMTYAIMKIYRKNGLSGLFRGAHGMMIRNSIGSASQIASFSMSKEWMDNNNLFQQSKYLSAFIAGNIGAIMKTVTLTPMDVIMTRLYNQAVDANGRGLLYSGILDCARKITKTEGLLAFYKGIGPSYLRQAPHSVLLLGPKTAGNMTRTRKDGVLRDVTDMAMGGISAMFATLFTNPIEVVKTRLQLQGELAARGKHAVFYRNVPHGLFVIGRAEGLLALQSGLPAMLGFQFCLNTFRLGVYRISERRGLITGGDGRVSVVGGAVAAGLGGTLGSIAGTPFFLVKTRLQAQAAKAIAVGHQHTHSGTFNALIDIYRREGVKGIFRGVYPQIPRGAVGSSSQMVSFAYAKQWLLDRDICATSPLLLSFLGANLGGIVMTFCLNPFDVMATRLSNQPVDSNNKGTLYRGMSDCFLKMLRSEGAGAFYKGVGANYLRLGPHTVLLLVCWDQLKILEEFLRS</sequence>
<proteinExistence type="inferred from homology"/>
<evidence type="ECO:0000256" key="10">
    <source>
        <dbReference type="PROSITE-ProRule" id="PRU00282"/>
    </source>
</evidence>
<comment type="subcellular location">
    <subcellularLocation>
        <location evidence="1">Mitochondrion inner membrane</location>
        <topology evidence="1">Multi-pass membrane protein</topology>
    </subcellularLocation>
</comment>
<evidence type="ECO:0000256" key="7">
    <source>
        <dbReference type="ARBA" id="ARBA00022989"/>
    </source>
</evidence>
<feature type="repeat" description="Solcar" evidence="10">
    <location>
        <begin position="1"/>
        <end position="46"/>
    </location>
</feature>
<dbReference type="Gene3D" id="1.50.40.10">
    <property type="entry name" value="Mitochondrial carrier domain"/>
    <property type="match status" value="2"/>
</dbReference>
<keyword evidence="8" id="KW-0496">Mitochondrion</keyword>
<evidence type="ECO:0000256" key="6">
    <source>
        <dbReference type="ARBA" id="ARBA00022792"/>
    </source>
</evidence>
<dbReference type="PROSITE" id="PS50920">
    <property type="entry name" value="SOLCAR"/>
    <property type="match status" value="6"/>
</dbReference>
<dbReference type="AlphaFoldDB" id="A0A194QHJ0"/>
<reference evidence="13 14" key="1">
    <citation type="journal article" date="2015" name="Nat. Commun.">
        <title>Outbred genome sequencing and CRISPR/Cas9 gene editing in butterflies.</title>
        <authorList>
            <person name="Li X."/>
            <person name="Fan D."/>
            <person name="Zhang W."/>
            <person name="Liu G."/>
            <person name="Zhang L."/>
            <person name="Zhao L."/>
            <person name="Fang X."/>
            <person name="Chen L."/>
            <person name="Dong Y."/>
            <person name="Chen Y."/>
            <person name="Ding Y."/>
            <person name="Zhao R."/>
            <person name="Feng M."/>
            <person name="Zhu Y."/>
            <person name="Feng Y."/>
            <person name="Jiang X."/>
            <person name="Zhu D."/>
            <person name="Xiang H."/>
            <person name="Feng X."/>
            <person name="Li S."/>
            <person name="Wang J."/>
            <person name="Zhang G."/>
            <person name="Kronforst M.R."/>
            <person name="Wang W."/>
        </authorList>
    </citation>
    <scope>NUCLEOTIDE SEQUENCE [LARGE SCALE GENOMIC DNA]</scope>
    <source>
        <strain evidence="13">Ya'a_city_454_Px</strain>
        <tissue evidence="13">Whole body</tissue>
    </source>
</reference>
<evidence type="ECO:0000256" key="4">
    <source>
        <dbReference type="ARBA" id="ARBA00022692"/>
    </source>
</evidence>
<keyword evidence="5" id="KW-0677">Repeat</keyword>
<dbReference type="GO" id="GO:0005743">
    <property type="term" value="C:mitochondrial inner membrane"/>
    <property type="evidence" value="ECO:0007669"/>
    <property type="project" value="UniProtKB-SubCell"/>
</dbReference>
<organism evidence="13 14">
    <name type="scientific">Papilio xuthus</name>
    <name type="common">Asian swallowtail butterfly</name>
    <dbReference type="NCBI Taxonomy" id="66420"/>
    <lineage>
        <taxon>Eukaryota</taxon>
        <taxon>Metazoa</taxon>
        <taxon>Ecdysozoa</taxon>
        <taxon>Arthropoda</taxon>
        <taxon>Hexapoda</taxon>
        <taxon>Insecta</taxon>
        <taxon>Pterygota</taxon>
        <taxon>Neoptera</taxon>
        <taxon>Endopterygota</taxon>
        <taxon>Lepidoptera</taxon>
        <taxon>Glossata</taxon>
        <taxon>Ditrysia</taxon>
        <taxon>Papilionoidea</taxon>
        <taxon>Papilionidae</taxon>
        <taxon>Papilioninae</taxon>
        <taxon>Papilio</taxon>
    </lineage>
</organism>
<name>A0A194QHJ0_PAPXU</name>
<dbReference type="PANTHER" id="PTHR45928:SF1">
    <property type="entry name" value="RE38146P"/>
    <property type="match status" value="1"/>
</dbReference>
<evidence type="ECO:0000256" key="1">
    <source>
        <dbReference type="ARBA" id="ARBA00004448"/>
    </source>
</evidence>
<feature type="repeat" description="Solcar" evidence="10">
    <location>
        <begin position="361"/>
        <end position="454"/>
    </location>
</feature>
<dbReference type="Proteomes" id="UP000053268">
    <property type="component" value="Unassembled WGS sequence"/>
</dbReference>
<evidence type="ECO:0000313" key="13">
    <source>
        <dbReference type="EMBL" id="KPJ05013.1"/>
    </source>
</evidence>
<dbReference type="PANTHER" id="PTHR45928">
    <property type="entry name" value="RE38146P"/>
    <property type="match status" value="1"/>
</dbReference>
<dbReference type="Pfam" id="PF00153">
    <property type="entry name" value="Mito_carr"/>
    <property type="match status" value="5"/>
</dbReference>
<dbReference type="SUPFAM" id="SSF103506">
    <property type="entry name" value="Mitochondrial carrier"/>
    <property type="match status" value="2"/>
</dbReference>
<dbReference type="InterPro" id="IPR018108">
    <property type="entry name" value="MCP_transmembrane"/>
</dbReference>
<dbReference type="EMBL" id="KQ458793">
    <property type="protein sequence ID" value="KPJ05013.1"/>
    <property type="molecule type" value="Genomic_DNA"/>
</dbReference>
<keyword evidence="6" id="KW-0999">Mitochondrion inner membrane</keyword>
<comment type="similarity">
    <text evidence="2 11">Belongs to the mitochondrial carrier (TC 2.A.29) family.</text>
</comment>
<evidence type="ECO:0000256" key="5">
    <source>
        <dbReference type="ARBA" id="ARBA00022737"/>
    </source>
</evidence>
<keyword evidence="14" id="KW-1185">Reference proteome</keyword>
<feature type="transmembrane region" description="Helical" evidence="12">
    <location>
        <begin position="58"/>
        <end position="79"/>
    </location>
</feature>
<evidence type="ECO:0000256" key="11">
    <source>
        <dbReference type="RuleBase" id="RU000488"/>
    </source>
</evidence>
<keyword evidence="3 11" id="KW-0813">Transport</keyword>
<feature type="repeat" description="Solcar" evidence="10">
    <location>
        <begin position="464"/>
        <end position="555"/>
    </location>
</feature>
<feature type="repeat" description="Solcar" evidence="10">
    <location>
        <begin position="56"/>
        <end position="149"/>
    </location>
</feature>
<feature type="repeat" description="Solcar" evidence="10">
    <location>
        <begin position="159"/>
        <end position="250"/>
    </location>
</feature>
<keyword evidence="7 12" id="KW-1133">Transmembrane helix</keyword>
<accession>A0A194QHJ0</accession>
<evidence type="ECO:0000256" key="12">
    <source>
        <dbReference type="SAM" id="Phobius"/>
    </source>
</evidence>
<evidence type="ECO:0000256" key="9">
    <source>
        <dbReference type="ARBA" id="ARBA00023136"/>
    </source>
</evidence>
<keyword evidence="4 10" id="KW-0812">Transmembrane</keyword>
<gene>
    <name evidence="13" type="ORF">RR46_04129</name>
</gene>
<feature type="repeat" description="Solcar" evidence="10">
    <location>
        <begin position="258"/>
        <end position="351"/>
    </location>
</feature>
<dbReference type="InterPro" id="IPR051508">
    <property type="entry name" value="Mito_Carrier_Antiporter"/>
</dbReference>
<protein>
    <submittedName>
        <fullName evidence="13">Solute carrier family 25 member 35</fullName>
    </submittedName>
</protein>
<evidence type="ECO:0000313" key="14">
    <source>
        <dbReference type="Proteomes" id="UP000053268"/>
    </source>
</evidence>
<evidence type="ECO:0000256" key="2">
    <source>
        <dbReference type="ARBA" id="ARBA00006375"/>
    </source>
</evidence>
<dbReference type="InterPro" id="IPR023395">
    <property type="entry name" value="MCP_dom_sf"/>
</dbReference>
<evidence type="ECO:0000256" key="8">
    <source>
        <dbReference type="ARBA" id="ARBA00023128"/>
    </source>
</evidence>